<keyword evidence="3" id="KW-1185">Reference proteome</keyword>
<organism evidence="2 3">
    <name type="scientific">Cupriavidus malaysiensis</name>
    <dbReference type="NCBI Taxonomy" id="367825"/>
    <lineage>
        <taxon>Bacteria</taxon>
        <taxon>Pseudomonadati</taxon>
        <taxon>Pseudomonadota</taxon>
        <taxon>Betaproteobacteria</taxon>
        <taxon>Burkholderiales</taxon>
        <taxon>Burkholderiaceae</taxon>
        <taxon>Cupriavidus</taxon>
    </lineage>
</organism>
<feature type="region of interest" description="Disordered" evidence="1">
    <location>
        <begin position="163"/>
        <end position="184"/>
    </location>
</feature>
<evidence type="ECO:0000256" key="1">
    <source>
        <dbReference type="SAM" id="MobiDB-lite"/>
    </source>
</evidence>
<evidence type="ECO:0000313" key="2">
    <source>
        <dbReference type="EMBL" id="AOZ08892.1"/>
    </source>
</evidence>
<protein>
    <submittedName>
        <fullName evidence="2">Uncharacterized protein</fullName>
    </submittedName>
</protein>
<dbReference type="RefSeq" id="WP_071071537.1">
    <property type="nucleotide sequence ID" value="NZ_CP017755.1"/>
</dbReference>
<sequence>MAQQIYVAMVTGCILSLEATASTPLPVTSQKAERIRAAARKLDDEVTDIASLNFITTEPMFRSGLERLRDYYPPRNVPVRTRKGNPARRQFIWAIARAFYKHFHEFHIQAITEIVALLWPATDERNVRHELTSERKAEIAKAAEAENIASGRAAVEATALLSRAQRKPAPSPEGALTSSPSDSQRLRDTLTMLQSLEDTELASSLVQGIQNILAEFDFELRDS</sequence>
<reference evidence="2 3" key="1">
    <citation type="submission" date="2016-10" db="EMBL/GenBank/DDBJ databases">
        <title>Complete genome sequences of three Cupriavidus strains isolated from various Malaysian environments.</title>
        <authorList>
            <person name="Abdullah A.A.-A."/>
            <person name="Shafie N.A.H."/>
            <person name="Lau N.S."/>
        </authorList>
    </citation>
    <scope>NUCLEOTIDE SEQUENCE [LARGE SCALE GENOMIC DNA]</scope>
    <source>
        <strain evidence="2 3">USMAA1020</strain>
    </source>
</reference>
<gene>
    <name evidence="2" type="ORF">BKK80_23710</name>
</gene>
<name>A0ABM6FB13_9BURK</name>
<dbReference type="Proteomes" id="UP000177515">
    <property type="component" value="Chromosome 2"/>
</dbReference>
<dbReference type="EMBL" id="CP017755">
    <property type="protein sequence ID" value="AOZ08892.1"/>
    <property type="molecule type" value="Genomic_DNA"/>
</dbReference>
<evidence type="ECO:0000313" key="3">
    <source>
        <dbReference type="Proteomes" id="UP000177515"/>
    </source>
</evidence>
<accession>A0ABM6FB13</accession>
<proteinExistence type="predicted"/>